<proteinExistence type="predicted"/>
<feature type="non-terminal residue" evidence="1">
    <location>
        <position position="1"/>
    </location>
</feature>
<keyword evidence="1" id="KW-0067">ATP-binding</keyword>
<dbReference type="RefSeq" id="WP_205742058.1">
    <property type="nucleotide sequence ID" value="NZ_SLTR01000448.1"/>
</dbReference>
<sequence length="91" mass="10880">DLVCFLPRWNEKQIGQLLDSRINKQLEKPLSFEGLIVPKQWDQDEMSEEDRAKQGFYRILWHYSDGNPTVALRFFRLSINRNKETEQAVVR</sequence>
<accession>A0ABY2D243</accession>
<keyword evidence="2" id="KW-1185">Reference proteome</keyword>
<name>A0ABY2D243_9GAMM</name>
<feature type="non-terminal residue" evidence="1">
    <location>
        <position position="91"/>
    </location>
</feature>
<dbReference type="EMBL" id="SLTR01000448">
    <property type="protein sequence ID" value="TDA85624.1"/>
    <property type="molecule type" value="Genomic_DNA"/>
</dbReference>
<comment type="caution">
    <text evidence="1">The sequence shown here is derived from an EMBL/GenBank/DDBJ whole genome shotgun (WGS) entry which is preliminary data.</text>
</comment>
<gene>
    <name evidence="1" type="ORF">E0702_17365</name>
</gene>
<evidence type="ECO:0000313" key="2">
    <source>
        <dbReference type="Proteomes" id="UP000294823"/>
    </source>
</evidence>
<organism evidence="1 2">
    <name type="scientific">Halomonas marinisediminis</name>
    <dbReference type="NCBI Taxonomy" id="2546095"/>
    <lineage>
        <taxon>Bacteria</taxon>
        <taxon>Pseudomonadati</taxon>
        <taxon>Pseudomonadota</taxon>
        <taxon>Gammaproteobacteria</taxon>
        <taxon>Oceanospirillales</taxon>
        <taxon>Halomonadaceae</taxon>
        <taxon>Halomonas</taxon>
    </lineage>
</organism>
<keyword evidence="1" id="KW-0547">Nucleotide-binding</keyword>
<protein>
    <submittedName>
        <fullName evidence="1">ATP-binding protein</fullName>
    </submittedName>
</protein>
<reference evidence="1 2" key="1">
    <citation type="submission" date="2019-03" db="EMBL/GenBank/DDBJ databases">
        <title>Halomonas marinisediminis sp. nov., a moderately halophilic bacterium isolated from the Bohai Gulf.</title>
        <authorList>
            <person name="Ji X."/>
        </authorList>
    </citation>
    <scope>NUCLEOTIDE SEQUENCE [LARGE SCALE GENOMIC DNA]</scope>
    <source>
        <strain evidence="1 2">204</strain>
    </source>
</reference>
<evidence type="ECO:0000313" key="1">
    <source>
        <dbReference type="EMBL" id="TDA85624.1"/>
    </source>
</evidence>
<dbReference type="GO" id="GO:0005524">
    <property type="term" value="F:ATP binding"/>
    <property type="evidence" value="ECO:0007669"/>
    <property type="project" value="UniProtKB-KW"/>
</dbReference>
<dbReference type="Proteomes" id="UP000294823">
    <property type="component" value="Unassembled WGS sequence"/>
</dbReference>